<comment type="caution">
    <text evidence="13">The sequence shown here is derived from an EMBL/GenBank/DDBJ whole genome shotgun (WGS) entry which is preliminary data.</text>
</comment>
<evidence type="ECO:0000256" key="8">
    <source>
        <dbReference type="ARBA" id="ARBA00023125"/>
    </source>
</evidence>
<dbReference type="PROSITE" id="PS01124">
    <property type="entry name" value="HTH_ARAC_FAMILY_2"/>
    <property type="match status" value="1"/>
</dbReference>
<keyword evidence="2" id="KW-0489">Methyltransferase</keyword>
<name>A0ABQ9NP64_9PEZI</name>
<keyword evidence="10" id="KW-0804">Transcription</keyword>
<dbReference type="SUPFAM" id="SSF46689">
    <property type="entry name" value="Homeodomain-like"/>
    <property type="match status" value="1"/>
</dbReference>
<feature type="domain" description="HTH araC/xylS-type" evidence="12">
    <location>
        <begin position="87"/>
        <end position="134"/>
    </location>
</feature>
<keyword evidence="9" id="KW-0010">Activator</keyword>
<dbReference type="InterPro" id="IPR018062">
    <property type="entry name" value="HTH_AraC-typ_CS"/>
</dbReference>
<dbReference type="InterPro" id="IPR009057">
    <property type="entry name" value="Homeodomain-like_sf"/>
</dbReference>
<evidence type="ECO:0000313" key="13">
    <source>
        <dbReference type="EMBL" id="KAJ9663308.1"/>
    </source>
</evidence>
<keyword evidence="8" id="KW-0238">DNA-binding</keyword>
<accession>A0ABQ9NP64</accession>
<evidence type="ECO:0000256" key="6">
    <source>
        <dbReference type="ARBA" id="ARBA00022833"/>
    </source>
</evidence>
<evidence type="ECO:0000256" key="5">
    <source>
        <dbReference type="ARBA" id="ARBA00022763"/>
    </source>
</evidence>
<evidence type="ECO:0000256" key="11">
    <source>
        <dbReference type="ARBA" id="ARBA00023204"/>
    </source>
</evidence>
<proteinExistence type="predicted"/>
<keyword evidence="11" id="KW-0234">DNA repair</keyword>
<keyword evidence="6" id="KW-0862">Zinc</keyword>
<protein>
    <recommendedName>
        <fullName evidence="12">HTH araC/xylS-type domain-containing protein</fullName>
    </recommendedName>
</protein>
<evidence type="ECO:0000256" key="7">
    <source>
        <dbReference type="ARBA" id="ARBA00023015"/>
    </source>
</evidence>
<keyword evidence="7" id="KW-0805">Transcription regulation</keyword>
<gene>
    <name evidence="13" type="ORF">H2201_005752</name>
</gene>
<dbReference type="Proteomes" id="UP001172684">
    <property type="component" value="Unassembled WGS sequence"/>
</dbReference>
<evidence type="ECO:0000256" key="10">
    <source>
        <dbReference type="ARBA" id="ARBA00023163"/>
    </source>
</evidence>
<keyword evidence="14" id="KW-1185">Reference proteome</keyword>
<evidence type="ECO:0000256" key="3">
    <source>
        <dbReference type="ARBA" id="ARBA00022679"/>
    </source>
</evidence>
<sequence length="328" mass="35570">MYTTPSSRWQALQTRCSTAHSAFVYAVLTTRIYCRPTCPARLARRANVVFYDTAAAAAAAGFRACKRCRPEQRQASSGDDMQGKAAQRARELIERAQGSVTLMKVAEEVGLSSRYLHGVFKKAFGVTPGAYAENLRRAEGHTRKESDGRQQQEKLAELSVKSRCDSADNGMGNAGLDDSISAAQLDTLRLTPLLLDDGQPAGFASWESLLEADTIYGGDAVTDTETPSFTPSADSSGSTPAAIAHLENTYSLPPAQGKTVDQATEHTAHDLGIESLSLPLDRSTIQDDHWSTDMSQWLAYSMDDAAMTGELWFNPGFDYPLAMPTLMP</sequence>
<dbReference type="Gene3D" id="1.10.10.60">
    <property type="entry name" value="Homeodomain-like"/>
    <property type="match status" value="1"/>
</dbReference>
<keyword evidence="4" id="KW-0479">Metal-binding</keyword>
<comment type="cofactor">
    <cofactor evidence="1">
        <name>Zn(2+)</name>
        <dbReference type="ChEBI" id="CHEBI:29105"/>
    </cofactor>
</comment>
<evidence type="ECO:0000256" key="9">
    <source>
        <dbReference type="ARBA" id="ARBA00023159"/>
    </source>
</evidence>
<dbReference type="SUPFAM" id="SSF57884">
    <property type="entry name" value="Ada DNA repair protein, N-terminal domain (N-Ada 10)"/>
    <property type="match status" value="1"/>
</dbReference>
<dbReference type="EMBL" id="JAPDRL010000044">
    <property type="protein sequence ID" value="KAJ9663308.1"/>
    <property type="molecule type" value="Genomic_DNA"/>
</dbReference>
<dbReference type="InterPro" id="IPR018060">
    <property type="entry name" value="HTH_AraC"/>
</dbReference>
<evidence type="ECO:0000259" key="12">
    <source>
        <dbReference type="PROSITE" id="PS01124"/>
    </source>
</evidence>
<evidence type="ECO:0000256" key="1">
    <source>
        <dbReference type="ARBA" id="ARBA00001947"/>
    </source>
</evidence>
<dbReference type="Pfam" id="PF00165">
    <property type="entry name" value="HTH_AraC"/>
    <property type="match status" value="1"/>
</dbReference>
<dbReference type="InterPro" id="IPR004026">
    <property type="entry name" value="Ada_DNA_repair_Zn-bd"/>
</dbReference>
<dbReference type="PROSITE" id="PS00041">
    <property type="entry name" value="HTH_ARAC_FAMILY_1"/>
    <property type="match status" value="1"/>
</dbReference>
<evidence type="ECO:0000313" key="14">
    <source>
        <dbReference type="Proteomes" id="UP001172684"/>
    </source>
</evidence>
<dbReference type="Gene3D" id="3.40.10.10">
    <property type="entry name" value="DNA Methylphosphotriester Repair Domain"/>
    <property type="match status" value="1"/>
</dbReference>
<evidence type="ECO:0000256" key="2">
    <source>
        <dbReference type="ARBA" id="ARBA00022603"/>
    </source>
</evidence>
<reference evidence="13" key="1">
    <citation type="submission" date="2022-10" db="EMBL/GenBank/DDBJ databases">
        <title>Culturing micro-colonial fungi from biological soil crusts in the Mojave desert and describing Neophaeococcomyces mojavensis, and introducing the new genera and species Taxawa tesnikishii.</title>
        <authorList>
            <person name="Kurbessoian T."/>
            <person name="Stajich J.E."/>
        </authorList>
    </citation>
    <scope>NUCLEOTIDE SEQUENCE</scope>
    <source>
        <strain evidence="13">TK_1</strain>
    </source>
</reference>
<dbReference type="InterPro" id="IPR035451">
    <property type="entry name" value="Ada-like_dom_sf"/>
</dbReference>
<evidence type="ECO:0000256" key="4">
    <source>
        <dbReference type="ARBA" id="ARBA00022723"/>
    </source>
</evidence>
<keyword evidence="5" id="KW-0227">DNA damage</keyword>
<dbReference type="Pfam" id="PF02805">
    <property type="entry name" value="Ada_Zn_binding"/>
    <property type="match status" value="1"/>
</dbReference>
<keyword evidence="3" id="KW-0808">Transferase</keyword>
<organism evidence="13 14">
    <name type="scientific">Coniosporium apollinis</name>
    <dbReference type="NCBI Taxonomy" id="61459"/>
    <lineage>
        <taxon>Eukaryota</taxon>
        <taxon>Fungi</taxon>
        <taxon>Dikarya</taxon>
        <taxon>Ascomycota</taxon>
        <taxon>Pezizomycotina</taxon>
        <taxon>Dothideomycetes</taxon>
        <taxon>Dothideomycetes incertae sedis</taxon>
        <taxon>Coniosporium</taxon>
    </lineage>
</organism>